<evidence type="ECO:0000256" key="4">
    <source>
        <dbReference type="ARBA" id="ARBA00038147"/>
    </source>
</evidence>
<dbReference type="GO" id="GO:0003755">
    <property type="term" value="F:peptidyl-prolyl cis-trans isomerase activity"/>
    <property type="evidence" value="ECO:0007669"/>
    <property type="project" value="UniProtKB-UniRule"/>
</dbReference>
<dbReference type="PRINTS" id="PR00153">
    <property type="entry name" value="CSAPPISMRASE"/>
</dbReference>
<dbReference type="InterPro" id="IPR002130">
    <property type="entry name" value="Cyclophilin-type_PPIase_dom"/>
</dbReference>
<comment type="function">
    <text evidence="5">PPIases accelerate the folding of proteins. It catalyzes the cis-trans isomerization of proline imidic peptide bonds in oligopeptides.</text>
</comment>
<dbReference type="AlphaFoldDB" id="A0A4P9X5F8"/>
<dbReference type="Gene3D" id="2.40.100.10">
    <property type="entry name" value="Cyclophilin-like"/>
    <property type="match status" value="1"/>
</dbReference>
<dbReference type="EMBL" id="ML014221">
    <property type="protein sequence ID" value="RKP00356.1"/>
    <property type="molecule type" value="Genomic_DNA"/>
</dbReference>
<sequence>RVLVELFADQLPETVEHVSRCVRGGYNGRYDGVRVTRVVRHGWVQTDAITQDIDGAPLTVPTVPDESFSTRCDQRGRVALANTGPHSSGSALMFLLNAMPALDRRYLVVGQCLTGGEVLDAFEAMPTVFERPKTAVQIIRAGLL</sequence>
<protein>
    <recommendedName>
        <fullName evidence="5">Peptidyl-prolyl cis-trans isomerase</fullName>
        <shortName evidence="5">PPIase</shortName>
        <ecNumber evidence="5">5.2.1.8</ecNumber>
    </recommendedName>
</protein>
<evidence type="ECO:0000313" key="7">
    <source>
        <dbReference type="EMBL" id="RKP00356.1"/>
    </source>
</evidence>
<comment type="catalytic activity">
    <reaction evidence="1 5">
        <text>[protein]-peptidylproline (omega=180) = [protein]-peptidylproline (omega=0)</text>
        <dbReference type="Rhea" id="RHEA:16237"/>
        <dbReference type="Rhea" id="RHEA-COMP:10747"/>
        <dbReference type="Rhea" id="RHEA-COMP:10748"/>
        <dbReference type="ChEBI" id="CHEBI:83833"/>
        <dbReference type="ChEBI" id="CHEBI:83834"/>
        <dbReference type="EC" id="5.2.1.8"/>
    </reaction>
</comment>
<keyword evidence="8" id="KW-1185">Reference proteome</keyword>
<dbReference type="Pfam" id="PF00160">
    <property type="entry name" value="Pro_isomerase"/>
    <property type="match status" value="1"/>
</dbReference>
<dbReference type="PIRSF" id="PIRSF001467">
    <property type="entry name" value="Peptidylpro_ismrse"/>
    <property type="match status" value="1"/>
</dbReference>
<proteinExistence type="inferred from homology"/>
<comment type="similarity">
    <text evidence="4">Belongs to the cyclophilin-type PPIase family. PPIL1 subfamily.</text>
</comment>
<dbReference type="PANTHER" id="PTHR45625">
    <property type="entry name" value="PEPTIDYL-PROLYL CIS-TRANS ISOMERASE-RELATED"/>
    <property type="match status" value="1"/>
</dbReference>
<dbReference type="PANTHER" id="PTHR45625:SF4">
    <property type="entry name" value="PEPTIDYLPROLYL ISOMERASE DOMAIN AND WD REPEAT-CONTAINING PROTEIN 1"/>
    <property type="match status" value="1"/>
</dbReference>
<keyword evidence="2 5" id="KW-0697">Rotamase</keyword>
<evidence type="ECO:0000256" key="1">
    <source>
        <dbReference type="ARBA" id="ARBA00000971"/>
    </source>
</evidence>
<feature type="non-terminal residue" evidence="7">
    <location>
        <position position="144"/>
    </location>
</feature>
<gene>
    <name evidence="7" type="ORF">CXG81DRAFT_4723</name>
</gene>
<dbReference type="STRING" id="1555241.A0A4P9X5F8"/>
<evidence type="ECO:0000256" key="5">
    <source>
        <dbReference type="RuleBase" id="RU363019"/>
    </source>
</evidence>
<feature type="domain" description="PPIase cyclophilin-type" evidence="6">
    <location>
        <begin position="1"/>
        <end position="143"/>
    </location>
</feature>
<dbReference type="OrthoDB" id="408413at2759"/>
<reference evidence="8" key="1">
    <citation type="journal article" date="2018" name="Nat. Microbiol.">
        <title>Leveraging single-cell genomics to expand the fungal tree of life.</title>
        <authorList>
            <person name="Ahrendt S.R."/>
            <person name="Quandt C.A."/>
            <person name="Ciobanu D."/>
            <person name="Clum A."/>
            <person name="Salamov A."/>
            <person name="Andreopoulos B."/>
            <person name="Cheng J.F."/>
            <person name="Woyke T."/>
            <person name="Pelin A."/>
            <person name="Henrissat B."/>
            <person name="Reynolds N.K."/>
            <person name="Benny G.L."/>
            <person name="Smith M.E."/>
            <person name="James T.Y."/>
            <person name="Grigoriev I.V."/>
        </authorList>
    </citation>
    <scope>NUCLEOTIDE SEQUENCE [LARGE SCALE GENOMIC DNA]</scope>
    <source>
        <strain evidence="8">ATCC 52028</strain>
    </source>
</reference>
<accession>A0A4P9X5F8</accession>
<evidence type="ECO:0000313" key="8">
    <source>
        <dbReference type="Proteomes" id="UP000274922"/>
    </source>
</evidence>
<dbReference type="InterPro" id="IPR029000">
    <property type="entry name" value="Cyclophilin-like_dom_sf"/>
</dbReference>
<dbReference type="InterPro" id="IPR044666">
    <property type="entry name" value="Cyclophilin_A-like"/>
</dbReference>
<evidence type="ECO:0000256" key="2">
    <source>
        <dbReference type="ARBA" id="ARBA00023110"/>
    </source>
</evidence>
<dbReference type="PROSITE" id="PS50072">
    <property type="entry name" value="CSA_PPIASE_2"/>
    <property type="match status" value="1"/>
</dbReference>
<name>A0A4P9X5F8_9FUNG</name>
<evidence type="ECO:0000259" key="6">
    <source>
        <dbReference type="PROSITE" id="PS50072"/>
    </source>
</evidence>
<evidence type="ECO:0000256" key="3">
    <source>
        <dbReference type="ARBA" id="ARBA00023235"/>
    </source>
</evidence>
<dbReference type="Proteomes" id="UP000274922">
    <property type="component" value="Unassembled WGS sequence"/>
</dbReference>
<keyword evidence="3 5" id="KW-0413">Isomerase</keyword>
<dbReference type="InterPro" id="IPR024936">
    <property type="entry name" value="Cyclophilin-type_PPIase"/>
</dbReference>
<organism evidence="7 8">
    <name type="scientific">Caulochytrium protostelioides</name>
    <dbReference type="NCBI Taxonomy" id="1555241"/>
    <lineage>
        <taxon>Eukaryota</taxon>
        <taxon>Fungi</taxon>
        <taxon>Fungi incertae sedis</taxon>
        <taxon>Chytridiomycota</taxon>
        <taxon>Chytridiomycota incertae sedis</taxon>
        <taxon>Chytridiomycetes</taxon>
        <taxon>Caulochytriales</taxon>
        <taxon>Caulochytriaceae</taxon>
        <taxon>Caulochytrium</taxon>
    </lineage>
</organism>
<dbReference type="SUPFAM" id="SSF50891">
    <property type="entry name" value="Cyclophilin-like"/>
    <property type="match status" value="1"/>
</dbReference>
<dbReference type="EC" id="5.2.1.8" evidence="5"/>
<feature type="non-terminal residue" evidence="7">
    <location>
        <position position="1"/>
    </location>
</feature>